<comment type="caution">
    <text evidence="1">The sequence shown here is derived from an EMBL/GenBank/DDBJ whole genome shotgun (WGS) entry which is preliminary data.</text>
</comment>
<dbReference type="EMBL" id="JACIEE010000013">
    <property type="protein sequence ID" value="MBB3979717.1"/>
    <property type="molecule type" value="Genomic_DNA"/>
</dbReference>
<dbReference type="AlphaFoldDB" id="A0A7W6DBP5"/>
<sequence length="324" mass="34915">MSFSGHCNYGSSLSSVLNDYAVLMSRAERLLLAKLKAGRVWTGDLKVSFYQHLGISATHLDMAYRQFQAKLKSVSELAKDRSHDSTGRIDSKRADIRQKQMALTKAKATGSKLLVERMTATSICSCACHVRWRTRQGAPSGSPVSLSIVSTSSVSLSIMATTSLSQRWGQVSDYPEVRPRRVSWRSPSTTGSIGWRPTSVAARSASTSTLDISRRHCSTLPAIRSKSSIFPAYGKTSDQAKDTVRKVAAAIASLAARHGVPVVSEHLKFAKKKLALASSGDARYARLLSGFAYSAFGGALAFACHRSAVAHGRVNPAYKSISVA</sequence>
<dbReference type="RefSeq" id="WP_183807929.1">
    <property type="nucleotide sequence ID" value="NZ_JACIEE010000013.1"/>
</dbReference>
<gene>
    <name evidence="1" type="ORF">GGQ64_004962</name>
</gene>
<keyword evidence="2" id="KW-1185">Reference proteome</keyword>
<name>A0A7W6DBP5_9HYPH</name>
<organism evidence="1 2">
    <name type="scientific">Mycoplana azooxidifex</name>
    <dbReference type="NCBI Taxonomy" id="1636188"/>
    <lineage>
        <taxon>Bacteria</taxon>
        <taxon>Pseudomonadati</taxon>
        <taxon>Pseudomonadota</taxon>
        <taxon>Alphaproteobacteria</taxon>
        <taxon>Hyphomicrobiales</taxon>
        <taxon>Rhizobiaceae</taxon>
        <taxon>Mycoplana</taxon>
    </lineage>
</organism>
<dbReference type="Proteomes" id="UP000574761">
    <property type="component" value="Unassembled WGS sequence"/>
</dbReference>
<reference evidence="1 2" key="1">
    <citation type="submission" date="2020-08" db="EMBL/GenBank/DDBJ databases">
        <title>Genomic Encyclopedia of Type Strains, Phase IV (KMG-IV): sequencing the most valuable type-strain genomes for metagenomic binning, comparative biology and taxonomic classification.</title>
        <authorList>
            <person name="Goeker M."/>
        </authorList>
    </citation>
    <scope>NUCLEOTIDE SEQUENCE [LARGE SCALE GENOMIC DNA]</scope>
    <source>
        <strain evidence="1 2">DSM 100211</strain>
    </source>
</reference>
<evidence type="ECO:0000313" key="1">
    <source>
        <dbReference type="EMBL" id="MBB3979717.1"/>
    </source>
</evidence>
<evidence type="ECO:0000313" key="2">
    <source>
        <dbReference type="Proteomes" id="UP000574761"/>
    </source>
</evidence>
<accession>A0A7W6DBP5</accession>
<protein>
    <submittedName>
        <fullName evidence="1">Uncharacterized protein</fullName>
    </submittedName>
</protein>
<proteinExistence type="predicted"/>